<proteinExistence type="predicted"/>
<evidence type="ECO:0000313" key="2">
    <source>
        <dbReference type="EMBL" id="CAE0146118.1"/>
    </source>
</evidence>
<organism evidence="2">
    <name type="scientific">Haptolina ericina</name>
    <dbReference type="NCBI Taxonomy" id="156174"/>
    <lineage>
        <taxon>Eukaryota</taxon>
        <taxon>Haptista</taxon>
        <taxon>Haptophyta</taxon>
        <taxon>Prymnesiophyceae</taxon>
        <taxon>Prymnesiales</taxon>
        <taxon>Prymnesiaceae</taxon>
        <taxon>Haptolina</taxon>
    </lineage>
</organism>
<dbReference type="AlphaFoldDB" id="A0A7S3BWS3"/>
<feature type="region of interest" description="Disordered" evidence="1">
    <location>
        <begin position="85"/>
        <end position="122"/>
    </location>
</feature>
<sequence length="363" mass="39913">MADDLDVLCGNVSQWIKLQTQEASSLLADAEQAHQALVTRLSAAEHTMSCELSSAVSLAAALPHEVGAHPPPPQRAVTLTTPAPEVAARPEASRQQPAAMRSPMALRSPTSKPVTPAAHSPDSFPAIETMLARRQRRLARGCAATPLAKCLSFDRDEQADAQLVTLSPHLPWAAAAAMRLVMLRGSFHELVANATVLMPQDSSSRTLRDAWRRLAQAASARGSELAGAVVRCAAAAAASRRLLLVHTWLSWRHVCASTAALLRQRVAIHAALLRTGLRRWCRWLRRAASWRRRAQRRVAALGGGHRVHLPCMRTFEPRAIFLEEGSRVMADAYRERRMLAVRLCHWITAVHRMSESRSNEEIL</sequence>
<protein>
    <submittedName>
        <fullName evidence="2">Uncharacterized protein</fullName>
    </submittedName>
</protein>
<dbReference type="EMBL" id="HBHX01065341">
    <property type="protein sequence ID" value="CAE0146118.1"/>
    <property type="molecule type" value="Transcribed_RNA"/>
</dbReference>
<gene>
    <name evidence="2" type="ORF">HERI1096_LOCUS36178</name>
</gene>
<reference evidence="2" key="1">
    <citation type="submission" date="2021-01" db="EMBL/GenBank/DDBJ databases">
        <authorList>
            <person name="Corre E."/>
            <person name="Pelletier E."/>
            <person name="Niang G."/>
            <person name="Scheremetjew M."/>
            <person name="Finn R."/>
            <person name="Kale V."/>
            <person name="Holt S."/>
            <person name="Cochrane G."/>
            <person name="Meng A."/>
            <person name="Brown T."/>
            <person name="Cohen L."/>
        </authorList>
    </citation>
    <scope>NUCLEOTIDE SEQUENCE</scope>
    <source>
        <strain evidence="2">CCMP281</strain>
    </source>
</reference>
<accession>A0A7S3BWS3</accession>
<evidence type="ECO:0000256" key="1">
    <source>
        <dbReference type="SAM" id="MobiDB-lite"/>
    </source>
</evidence>
<name>A0A7S3BWS3_9EUKA</name>